<dbReference type="KEGG" id="sgbi:P3F81_05915"/>
<dbReference type="HAMAP" id="MF_01984">
    <property type="entry name" value="ubiX_pad"/>
    <property type="match status" value="1"/>
</dbReference>
<dbReference type="NCBIfam" id="TIGR00421">
    <property type="entry name" value="ubiX_pad"/>
    <property type="match status" value="1"/>
</dbReference>
<feature type="domain" description="Flavoprotein" evidence="8">
    <location>
        <begin position="1"/>
        <end position="171"/>
    </location>
</feature>
<dbReference type="InterPro" id="IPR004507">
    <property type="entry name" value="UbiX-like"/>
</dbReference>
<keyword evidence="2 7" id="KW-0285">Flavoprotein</keyword>
<dbReference type="PANTHER" id="PTHR43374:SF1">
    <property type="entry name" value="FLAVIN PRENYLTRANSFERASE PAD1, MITOCHONDRIAL"/>
    <property type="match status" value="1"/>
</dbReference>
<dbReference type="Pfam" id="PF02441">
    <property type="entry name" value="Flavoprotein"/>
    <property type="match status" value="1"/>
</dbReference>
<organism evidence="9 10">
    <name type="scientific">Selenobaculum gibii</name>
    <dbReference type="NCBI Taxonomy" id="3054208"/>
    <lineage>
        <taxon>Bacteria</taxon>
        <taxon>Bacillati</taxon>
        <taxon>Bacillota</taxon>
        <taxon>Negativicutes</taxon>
        <taxon>Selenomonadales</taxon>
        <taxon>Selenomonadaceae</taxon>
        <taxon>Selenobaculum</taxon>
    </lineage>
</organism>
<evidence type="ECO:0000256" key="1">
    <source>
        <dbReference type="ARBA" id="ARBA00022602"/>
    </source>
</evidence>
<feature type="binding site" evidence="7">
    <location>
        <position position="151"/>
    </location>
    <ligand>
        <name>dimethylallyl phosphate</name>
        <dbReference type="ChEBI" id="CHEBI:88052"/>
    </ligand>
</feature>
<comment type="caution">
    <text evidence="7">Lacks conserved residue(s) required for the propagation of feature annotation.</text>
</comment>
<reference evidence="9" key="1">
    <citation type="submission" date="2023-03" db="EMBL/GenBank/DDBJ databases">
        <title>Selenobaculum gbiensis gen. nov. sp. nov., a new bacterium isolated from the gut microbiota of IBD patient.</title>
        <authorList>
            <person name="Yeo S."/>
            <person name="Park H."/>
            <person name="Huh C.S."/>
        </authorList>
    </citation>
    <scope>NUCLEOTIDE SEQUENCE</scope>
    <source>
        <strain evidence="9">ICN-92133</strain>
    </source>
</reference>
<comment type="similarity">
    <text evidence="6 7">Belongs to the UbiX/PAD1 family.</text>
</comment>
<proteinExistence type="inferred from homology"/>
<dbReference type="SUPFAM" id="SSF52507">
    <property type="entry name" value="Homo-oligomeric flavin-containing Cys decarboxylases, HFCD"/>
    <property type="match status" value="1"/>
</dbReference>
<dbReference type="GO" id="GO:0106141">
    <property type="term" value="F:flavin prenyltransferase activity"/>
    <property type="evidence" value="ECO:0007669"/>
    <property type="project" value="UniProtKB-EC"/>
</dbReference>
<keyword evidence="4 7" id="KW-0808">Transferase</keyword>
<dbReference type="InterPro" id="IPR003382">
    <property type="entry name" value="Flavoprotein"/>
</dbReference>
<dbReference type="EC" id="2.5.1.129" evidence="7"/>
<feature type="binding site" evidence="7">
    <location>
        <position position="35"/>
    </location>
    <ligand>
        <name>FMN</name>
        <dbReference type="ChEBI" id="CHEBI:58210"/>
    </ligand>
</feature>
<evidence type="ECO:0000256" key="4">
    <source>
        <dbReference type="ARBA" id="ARBA00022679"/>
    </source>
</evidence>
<comment type="catalytic activity">
    <reaction evidence="5 7">
        <text>dimethylallyl phosphate + FMNH2 = prenylated FMNH2 + phosphate</text>
        <dbReference type="Rhea" id="RHEA:37743"/>
        <dbReference type="ChEBI" id="CHEBI:43474"/>
        <dbReference type="ChEBI" id="CHEBI:57618"/>
        <dbReference type="ChEBI" id="CHEBI:87467"/>
        <dbReference type="ChEBI" id="CHEBI:88052"/>
        <dbReference type="EC" id="2.5.1.129"/>
    </reaction>
</comment>
<feature type="binding site" evidence="7">
    <location>
        <position position="167"/>
    </location>
    <ligand>
        <name>dimethylallyl phosphate</name>
        <dbReference type="ChEBI" id="CHEBI:88052"/>
    </ligand>
</feature>
<evidence type="ECO:0000256" key="2">
    <source>
        <dbReference type="ARBA" id="ARBA00022630"/>
    </source>
</evidence>
<dbReference type="Gene3D" id="3.40.50.1950">
    <property type="entry name" value="Flavin prenyltransferase-like"/>
    <property type="match status" value="1"/>
</dbReference>
<keyword evidence="10" id="KW-1185">Reference proteome</keyword>
<dbReference type="FunFam" id="3.40.50.1950:FF:000001">
    <property type="entry name" value="Flavin prenyltransferase UbiX"/>
    <property type="match status" value="1"/>
</dbReference>
<sequence>MRIIIGITGASGSVYALKLIDVLRKQRCEVHAVVSNSGWEVLDYEMNITREVLRQKVDVLHEVNNIGASIASGSFKNDAMIVVPCSMKTLACIANGISDNLLTRAADVTLKEGRSLIIVPRETPINAIHLENMLKLAKLGVKILPACPAFYHKPDTIEDLVDMLVGKICDLISVEHDLFKRWEGNGR</sequence>
<dbReference type="RefSeq" id="WP_147668383.1">
    <property type="nucleotide sequence ID" value="NZ_CP120678.1"/>
</dbReference>
<feature type="binding site" evidence="7">
    <location>
        <position position="121"/>
    </location>
    <ligand>
        <name>FMN</name>
        <dbReference type="ChEBI" id="CHEBI:58210"/>
    </ligand>
</feature>
<keyword evidence="1 7" id="KW-0637">Prenyltransferase</keyword>
<comment type="function">
    <text evidence="7">Flavin prenyltransferase that catalyzes the synthesis of the prenylated FMN cofactor (prenyl-FMN) for 4-hydroxy-3-polyprenylbenzoic acid decarboxylase UbiD. The prenyltransferase is metal-independent and links a dimethylallyl moiety from dimethylallyl monophosphate (DMAP) to the flavin N5 and C6 atoms of FMN.</text>
</comment>
<evidence type="ECO:0000313" key="9">
    <source>
        <dbReference type="EMBL" id="WIW71827.1"/>
    </source>
</evidence>
<evidence type="ECO:0000313" key="10">
    <source>
        <dbReference type="Proteomes" id="UP001243623"/>
    </source>
</evidence>
<dbReference type="AlphaFoldDB" id="A0A9Y2AKS9"/>
<evidence type="ECO:0000256" key="7">
    <source>
        <dbReference type="HAMAP-Rule" id="MF_01984"/>
    </source>
</evidence>
<feature type="binding site" evidence="7">
    <location>
        <begin position="9"/>
        <end position="11"/>
    </location>
    <ligand>
        <name>FMN</name>
        <dbReference type="ChEBI" id="CHEBI:58210"/>
    </ligand>
</feature>
<evidence type="ECO:0000256" key="3">
    <source>
        <dbReference type="ARBA" id="ARBA00022643"/>
    </source>
</evidence>
<accession>A0A9Y2AKS9</accession>
<evidence type="ECO:0000256" key="6">
    <source>
        <dbReference type="ARBA" id="ARBA00060793"/>
    </source>
</evidence>
<dbReference type="PANTHER" id="PTHR43374">
    <property type="entry name" value="FLAVIN PRENYLTRANSFERASE"/>
    <property type="match status" value="1"/>
</dbReference>
<dbReference type="NCBIfam" id="NF004685">
    <property type="entry name" value="PRK06029.1"/>
    <property type="match status" value="1"/>
</dbReference>
<gene>
    <name evidence="7" type="primary">ubiX</name>
    <name evidence="9" type="ORF">P3F81_05915</name>
</gene>
<feature type="binding site" evidence="7">
    <location>
        <begin position="86"/>
        <end position="89"/>
    </location>
    <ligand>
        <name>FMN</name>
        <dbReference type="ChEBI" id="CHEBI:58210"/>
    </ligand>
</feature>
<evidence type="ECO:0000256" key="5">
    <source>
        <dbReference type="ARBA" id="ARBA00050612"/>
    </source>
</evidence>
<evidence type="ECO:0000259" key="8">
    <source>
        <dbReference type="Pfam" id="PF02441"/>
    </source>
</evidence>
<dbReference type="InterPro" id="IPR036551">
    <property type="entry name" value="Flavin_trans-like"/>
</dbReference>
<protein>
    <recommendedName>
        <fullName evidence="7">Flavin prenyltransferase UbiX</fullName>
        <ecNumber evidence="7">2.5.1.129</ecNumber>
    </recommendedName>
</protein>
<dbReference type="EMBL" id="CP120678">
    <property type="protein sequence ID" value="WIW71827.1"/>
    <property type="molecule type" value="Genomic_DNA"/>
</dbReference>
<dbReference type="GO" id="GO:0016831">
    <property type="term" value="F:carboxy-lyase activity"/>
    <property type="evidence" value="ECO:0007669"/>
    <property type="project" value="TreeGrafter"/>
</dbReference>
<dbReference type="Proteomes" id="UP001243623">
    <property type="component" value="Chromosome"/>
</dbReference>
<keyword evidence="3 7" id="KW-0288">FMN</keyword>
<name>A0A9Y2AKS9_9FIRM</name>